<dbReference type="Gene3D" id="3.40.50.880">
    <property type="match status" value="1"/>
</dbReference>
<evidence type="ECO:0000259" key="1">
    <source>
        <dbReference type="Pfam" id="PF01965"/>
    </source>
</evidence>
<feature type="domain" description="DJ-1/PfpI" evidence="1">
    <location>
        <begin position="9"/>
        <end position="177"/>
    </location>
</feature>
<dbReference type="RefSeq" id="WP_398280008.1">
    <property type="nucleotide sequence ID" value="NZ_JBITLV010000003.1"/>
</dbReference>
<accession>A0ABW8AMZ1</accession>
<sequence length="213" mass="22316">MIETQQVRTVHVAVYDTLADWEASYLTARVNNPAWQRSPGTVRVRTIGRTLDPVTTMGGLRVLPDLSVHEVDPVTSAMLVLPGADAWETEAGLPWAAELAARFRAAGTPVAAICGATRGLARAGLLDGVRHTSSAPAYLTATGYAGADGYVEADVVNDGGLITAGPLEPIPFAREALAVLDLYEPAVLDAWFRLFNDHDPSGLAGLTPAGASA</sequence>
<evidence type="ECO:0000313" key="3">
    <source>
        <dbReference type="Proteomes" id="UP001612915"/>
    </source>
</evidence>
<dbReference type="InterPro" id="IPR002818">
    <property type="entry name" value="DJ-1/PfpI"/>
</dbReference>
<keyword evidence="3" id="KW-1185">Reference proteome</keyword>
<reference evidence="2 3" key="1">
    <citation type="submission" date="2024-10" db="EMBL/GenBank/DDBJ databases">
        <title>The Natural Products Discovery Center: Release of the First 8490 Sequenced Strains for Exploring Actinobacteria Biosynthetic Diversity.</title>
        <authorList>
            <person name="Kalkreuter E."/>
            <person name="Kautsar S.A."/>
            <person name="Yang D."/>
            <person name="Bader C.D."/>
            <person name="Teijaro C.N."/>
            <person name="Fluegel L."/>
            <person name="Davis C.M."/>
            <person name="Simpson J.R."/>
            <person name="Lauterbach L."/>
            <person name="Steele A.D."/>
            <person name="Gui C."/>
            <person name="Meng S."/>
            <person name="Li G."/>
            <person name="Viehrig K."/>
            <person name="Ye F."/>
            <person name="Su P."/>
            <person name="Kiefer A.F."/>
            <person name="Nichols A."/>
            <person name="Cepeda A.J."/>
            <person name="Yan W."/>
            <person name="Fan B."/>
            <person name="Jiang Y."/>
            <person name="Adhikari A."/>
            <person name="Zheng C.-J."/>
            <person name="Schuster L."/>
            <person name="Cowan T.M."/>
            <person name="Smanski M.J."/>
            <person name="Chevrette M.G."/>
            <person name="De Carvalho L.P.S."/>
            <person name="Shen B."/>
        </authorList>
    </citation>
    <scope>NUCLEOTIDE SEQUENCE [LARGE SCALE GENOMIC DNA]</scope>
    <source>
        <strain evidence="2 3">NPDC049639</strain>
    </source>
</reference>
<name>A0ABW8AMZ1_9ACTN</name>
<dbReference type="Pfam" id="PF01965">
    <property type="entry name" value="DJ-1_PfpI"/>
    <property type="match status" value="1"/>
</dbReference>
<comment type="caution">
    <text evidence="2">The sequence shown here is derived from an EMBL/GenBank/DDBJ whole genome shotgun (WGS) entry which is preliminary data.</text>
</comment>
<gene>
    <name evidence="2" type="ORF">ACIB24_11805</name>
</gene>
<protein>
    <submittedName>
        <fullName evidence="2">DJ-1/PfpI family protein</fullName>
    </submittedName>
</protein>
<evidence type="ECO:0000313" key="2">
    <source>
        <dbReference type="EMBL" id="MFI7587749.1"/>
    </source>
</evidence>
<dbReference type="SUPFAM" id="SSF52317">
    <property type="entry name" value="Class I glutamine amidotransferase-like"/>
    <property type="match status" value="1"/>
</dbReference>
<dbReference type="InterPro" id="IPR029062">
    <property type="entry name" value="Class_I_gatase-like"/>
</dbReference>
<dbReference type="EMBL" id="JBITLV010000003">
    <property type="protein sequence ID" value="MFI7587749.1"/>
    <property type="molecule type" value="Genomic_DNA"/>
</dbReference>
<proteinExistence type="predicted"/>
<dbReference type="Proteomes" id="UP001612915">
    <property type="component" value="Unassembled WGS sequence"/>
</dbReference>
<organism evidence="2 3">
    <name type="scientific">Spongisporangium articulatum</name>
    <dbReference type="NCBI Taxonomy" id="3362603"/>
    <lineage>
        <taxon>Bacteria</taxon>
        <taxon>Bacillati</taxon>
        <taxon>Actinomycetota</taxon>
        <taxon>Actinomycetes</taxon>
        <taxon>Kineosporiales</taxon>
        <taxon>Kineosporiaceae</taxon>
        <taxon>Spongisporangium</taxon>
    </lineage>
</organism>